<keyword evidence="5" id="KW-0677">Repeat</keyword>
<keyword evidence="7" id="KW-0496">Mitochondrion</keyword>
<dbReference type="OrthoDB" id="14252at2759"/>
<dbReference type="Pfam" id="PF00153">
    <property type="entry name" value="Mito_carr"/>
    <property type="match status" value="4"/>
</dbReference>
<feature type="compositionally biased region" description="Low complexity" evidence="11">
    <location>
        <begin position="74"/>
        <end position="86"/>
    </location>
</feature>
<evidence type="ECO:0000256" key="7">
    <source>
        <dbReference type="ARBA" id="ARBA00023128"/>
    </source>
</evidence>
<evidence type="ECO:0000313" key="13">
    <source>
        <dbReference type="Proteomes" id="UP000053664"/>
    </source>
</evidence>
<evidence type="ECO:0000256" key="6">
    <source>
        <dbReference type="ARBA" id="ARBA00022989"/>
    </source>
</evidence>
<dbReference type="SUPFAM" id="SSF103506">
    <property type="entry name" value="Mitochondrial carrier"/>
    <property type="match status" value="1"/>
</dbReference>
<evidence type="ECO:0008006" key="14">
    <source>
        <dbReference type="Google" id="ProtNLM"/>
    </source>
</evidence>
<sequence>MATDGAPTPSALVDFVAGTAAGVASLLAGHPFDTVKTRLQTQPHSLPHSSTPASSPPPSNLRPESRPLLAPQPTTSSSAAAAAASSSRSTHHAAIITAPLRRPDGTIPIYRSATHAFRVIVKEEKLLGLYKGVTSPMLGVAVMNASIFGLYGLALRFQQQHGLFAPQSSGPGLLGGASFEPSLTQIMVAGMVSGLGSSLITAPIDLIKIREQMDLSTRSSAASSARPSTYRTLVNIVRTEGVFRGLFRGWGCTAVRDLGYGPYFWSYELMNRYLGSRGTDGPLSDGRLRPLSNVELAVSGGIAGVLAWLSTFWADVIKTKVQATTRFDDQKARLAQSQSGAHSPLWTRSLFCRTAAETYKDGGVRAFFAGVGPTVLRALPVNAVMFIVFEAVKDALTVRGF</sequence>
<evidence type="ECO:0000256" key="2">
    <source>
        <dbReference type="ARBA" id="ARBA00006375"/>
    </source>
</evidence>
<evidence type="ECO:0000256" key="5">
    <source>
        <dbReference type="ARBA" id="ARBA00022737"/>
    </source>
</evidence>
<comment type="subcellular location">
    <subcellularLocation>
        <location evidence="1">Mitochondrion membrane</location>
        <topology evidence="1">Multi-pass membrane protein</topology>
    </subcellularLocation>
</comment>
<dbReference type="GO" id="GO:0031966">
    <property type="term" value="C:mitochondrial membrane"/>
    <property type="evidence" value="ECO:0007669"/>
    <property type="project" value="UniProtKB-SubCell"/>
</dbReference>
<evidence type="ECO:0000256" key="11">
    <source>
        <dbReference type="SAM" id="MobiDB-lite"/>
    </source>
</evidence>
<organism evidence="12 13">
    <name type="scientific">Pseudozyma flocculosa PF-1</name>
    <dbReference type="NCBI Taxonomy" id="1277687"/>
    <lineage>
        <taxon>Eukaryota</taxon>
        <taxon>Fungi</taxon>
        <taxon>Dikarya</taxon>
        <taxon>Basidiomycota</taxon>
        <taxon>Ustilaginomycotina</taxon>
        <taxon>Ustilaginomycetes</taxon>
        <taxon>Ustilaginales</taxon>
        <taxon>Ustilaginaceae</taxon>
        <taxon>Pseudozyma</taxon>
    </lineage>
</organism>
<dbReference type="AlphaFoldDB" id="A0A061H7R6"/>
<feature type="repeat" description="Solcar" evidence="9">
    <location>
        <begin position="181"/>
        <end position="273"/>
    </location>
</feature>
<name>A0A061H7R6_9BASI</name>
<dbReference type="PANTHER" id="PTHR45624:SF10">
    <property type="entry name" value="SLC (SOLUTE CARRIER) HOMOLOG"/>
    <property type="match status" value="1"/>
</dbReference>
<dbReference type="KEGG" id="pfp:PFL1_03742"/>
<evidence type="ECO:0000256" key="3">
    <source>
        <dbReference type="ARBA" id="ARBA00022448"/>
    </source>
</evidence>
<evidence type="ECO:0000256" key="1">
    <source>
        <dbReference type="ARBA" id="ARBA00004225"/>
    </source>
</evidence>
<dbReference type="InterPro" id="IPR050567">
    <property type="entry name" value="Mitochondrial_Carrier"/>
</dbReference>
<dbReference type="InterPro" id="IPR023395">
    <property type="entry name" value="MCP_dom_sf"/>
</dbReference>
<dbReference type="GO" id="GO:0022857">
    <property type="term" value="F:transmembrane transporter activity"/>
    <property type="evidence" value="ECO:0007669"/>
    <property type="project" value="TreeGrafter"/>
</dbReference>
<dbReference type="InterPro" id="IPR018108">
    <property type="entry name" value="MCP_transmembrane"/>
</dbReference>
<evidence type="ECO:0000256" key="8">
    <source>
        <dbReference type="ARBA" id="ARBA00023136"/>
    </source>
</evidence>
<protein>
    <recommendedName>
        <fullName evidence="14">Mitochondrial carrier protein</fullName>
    </recommendedName>
</protein>
<feature type="region of interest" description="Disordered" evidence="11">
    <location>
        <begin position="40"/>
        <end position="86"/>
    </location>
</feature>
<feature type="repeat" description="Solcar" evidence="9">
    <location>
        <begin position="9"/>
        <end position="157"/>
    </location>
</feature>
<comment type="similarity">
    <text evidence="2 10">Belongs to the mitochondrial carrier (TC 2.A.29) family.</text>
</comment>
<keyword evidence="6" id="KW-1133">Transmembrane helix</keyword>
<evidence type="ECO:0000256" key="10">
    <source>
        <dbReference type="RuleBase" id="RU000488"/>
    </source>
</evidence>
<feature type="compositionally biased region" description="Low complexity" evidence="11">
    <location>
        <begin position="43"/>
        <end position="53"/>
    </location>
</feature>
<reference evidence="12 13" key="1">
    <citation type="journal article" date="2013" name="Plant Cell">
        <title>The transition from a phytopathogenic smut ancestor to an anamorphic biocontrol agent deciphered by comparative whole-genome analysis.</title>
        <authorList>
            <person name="Lefebvre F."/>
            <person name="Joly D.L."/>
            <person name="Labbe C."/>
            <person name="Teichmann B."/>
            <person name="Linning R."/>
            <person name="Belzile F."/>
            <person name="Bakkeren G."/>
            <person name="Belanger R.R."/>
        </authorList>
    </citation>
    <scope>NUCLEOTIDE SEQUENCE [LARGE SCALE GENOMIC DNA]</scope>
    <source>
        <strain evidence="12 13">PF-1</strain>
    </source>
</reference>
<dbReference type="EMBL" id="KE361633">
    <property type="protein sequence ID" value="EPQ28942.1"/>
    <property type="molecule type" value="Genomic_DNA"/>
</dbReference>
<keyword evidence="8 9" id="KW-0472">Membrane</keyword>
<feature type="repeat" description="Solcar" evidence="9">
    <location>
        <begin position="291"/>
        <end position="395"/>
    </location>
</feature>
<gene>
    <name evidence="12" type="ORF">PFL1_03742</name>
</gene>
<dbReference type="Proteomes" id="UP000053664">
    <property type="component" value="Unassembled WGS sequence"/>
</dbReference>
<dbReference type="eggNOG" id="KOG0762">
    <property type="taxonomic scope" value="Eukaryota"/>
</dbReference>
<keyword evidence="3 10" id="KW-0813">Transport</keyword>
<accession>A0A061H7R6</accession>
<dbReference type="HOGENOM" id="CLU_015166_16_0_1"/>
<proteinExistence type="inferred from homology"/>
<evidence type="ECO:0000256" key="9">
    <source>
        <dbReference type="PROSITE-ProRule" id="PRU00282"/>
    </source>
</evidence>
<dbReference type="GeneID" id="19317850"/>
<dbReference type="PROSITE" id="PS50920">
    <property type="entry name" value="SOLCAR"/>
    <property type="match status" value="3"/>
</dbReference>
<evidence type="ECO:0000313" key="12">
    <source>
        <dbReference type="EMBL" id="EPQ28942.1"/>
    </source>
</evidence>
<keyword evidence="4 9" id="KW-0812">Transmembrane</keyword>
<dbReference type="PANTHER" id="PTHR45624">
    <property type="entry name" value="MITOCHONDRIAL BASIC AMINO ACIDS TRANSPORTER-RELATED"/>
    <property type="match status" value="1"/>
</dbReference>
<dbReference type="RefSeq" id="XP_007879452.1">
    <property type="nucleotide sequence ID" value="XM_007881261.1"/>
</dbReference>
<dbReference type="Gene3D" id="1.50.40.10">
    <property type="entry name" value="Mitochondrial carrier domain"/>
    <property type="match status" value="2"/>
</dbReference>
<evidence type="ECO:0000256" key="4">
    <source>
        <dbReference type="ARBA" id="ARBA00022692"/>
    </source>
</evidence>